<reference evidence="2" key="2">
    <citation type="submission" date="2023-05" db="EMBL/GenBank/DDBJ databases">
        <authorList>
            <consortium name="Lawrence Berkeley National Laboratory"/>
            <person name="Steindorff A."/>
            <person name="Hensen N."/>
            <person name="Bonometti L."/>
            <person name="Westerberg I."/>
            <person name="Brannstrom I.O."/>
            <person name="Guillou S."/>
            <person name="Cros-Aarteil S."/>
            <person name="Calhoun S."/>
            <person name="Haridas S."/>
            <person name="Kuo A."/>
            <person name="Mondo S."/>
            <person name="Pangilinan J."/>
            <person name="Riley R."/>
            <person name="Labutti K."/>
            <person name="Andreopoulos B."/>
            <person name="Lipzen A."/>
            <person name="Chen C."/>
            <person name="Yanf M."/>
            <person name="Daum C."/>
            <person name="Ng V."/>
            <person name="Clum A."/>
            <person name="Ohm R."/>
            <person name="Martin F."/>
            <person name="Silar P."/>
            <person name="Natvig D."/>
            <person name="Lalanne C."/>
            <person name="Gautier V."/>
            <person name="Ament-Velasquez S.L."/>
            <person name="Kruys A."/>
            <person name="Hutchinson M.I."/>
            <person name="Powell A.J."/>
            <person name="Barry K."/>
            <person name="Miller A.N."/>
            <person name="Grigoriev I.V."/>
            <person name="Debuchy R."/>
            <person name="Gladieux P."/>
            <person name="Thoren M.H."/>
            <person name="Johannesson H."/>
        </authorList>
    </citation>
    <scope>NUCLEOTIDE SEQUENCE</scope>
    <source>
        <strain evidence="2">CBS 757.83</strain>
    </source>
</reference>
<proteinExistence type="predicted"/>
<evidence type="ECO:0000313" key="2">
    <source>
        <dbReference type="EMBL" id="KAK4106547.1"/>
    </source>
</evidence>
<name>A0AAN6QAB8_9PEZI</name>
<organism evidence="2 3">
    <name type="scientific">Parathielavia hyrcaniae</name>
    <dbReference type="NCBI Taxonomy" id="113614"/>
    <lineage>
        <taxon>Eukaryota</taxon>
        <taxon>Fungi</taxon>
        <taxon>Dikarya</taxon>
        <taxon>Ascomycota</taxon>
        <taxon>Pezizomycotina</taxon>
        <taxon>Sordariomycetes</taxon>
        <taxon>Sordariomycetidae</taxon>
        <taxon>Sordariales</taxon>
        <taxon>Chaetomiaceae</taxon>
        <taxon>Parathielavia</taxon>
    </lineage>
</organism>
<dbReference type="EMBL" id="MU863624">
    <property type="protein sequence ID" value="KAK4106547.1"/>
    <property type="molecule type" value="Genomic_DNA"/>
</dbReference>
<evidence type="ECO:0000256" key="1">
    <source>
        <dbReference type="SAM" id="MobiDB-lite"/>
    </source>
</evidence>
<dbReference type="Proteomes" id="UP001305647">
    <property type="component" value="Unassembled WGS sequence"/>
</dbReference>
<protein>
    <submittedName>
        <fullName evidence="2">Uncharacterized protein</fullName>
    </submittedName>
</protein>
<feature type="compositionally biased region" description="Basic and acidic residues" evidence="1">
    <location>
        <begin position="60"/>
        <end position="89"/>
    </location>
</feature>
<accession>A0AAN6QAB8</accession>
<feature type="compositionally biased region" description="Basic and acidic residues" evidence="1">
    <location>
        <begin position="165"/>
        <end position="183"/>
    </location>
</feature>
<keyword evidence="3" id="KW-1185">Reference proteome</keyword>
<sequence length="246" mass="26704">MPAGKPTLVAPTSDAELRALRRRCARALWALAPKGLGRLYFAGGLLRARPILRARLDKTEGSAELKTAGKSERHSDRAQDPPSEEKASEAETVVPPLSPERGQERSRSGSRSRRSAPVPRPKTGGQGLAAANVSADPPITHPPPLSATASACEKVGGGMASTRLAQHDEKGWLPDRDRVGAPDDRDDDDEEIIEEIERGILDVFSDSYSNKHLVYGMLELILVRLLPELTEKGVLELWAERIPVDC</sequence>
<reference evidence="2" key="1">
    <citation type="journal article" date="2023" name="Mol. Phylogenet. Evol.">
        <title>Genome-scale phylogeny and comparative genomics of the fungal order Sordariales.</title>
        <authorList>
            <person name="Hensen N."/>
            <person name="Bonometti L."/>
            <person name="Westerberg I."/>
            <person name="Brannstrom I.O."/>
            <person name="Guillou S."/>
            <person name="Cros-Aarteil S."/>
            <person name="Calhoun S."/>
            <person name="Haridas S."/>
            <person name="Kuo A."/>
            <person name="Mondo S."/>
            <person name="Pangilinan J."/>
            <person name="Riley R."/>
            <person name="LaButti K."/>
            <person name="Andreopoulos B."/>
            <person name="Lipzen A."/>
            <person name="Chen C."/>
            <person name="Yan M."/>
            <person name="Daum C."/>
            <person name="Ng V."/>
            <person name="Clum A."/>
            <person name="Steindorff A."/>
            <person name="Ohm R.A."/>
            <person name="Martin F."/>
            <person name="Silar P."/>
            <person name="Natvig D.O."/>
            <person name="Lalanne C."/>
            <person name="Gautier V."/>
            <person name="Ament-Velasquez S.L."/>
            <person name="Kruys A."/>
            <person name="Hutchinson M.I."/>
            <person name="Powell A.J."/>
            <person name="Barry K."/>
            <person name="Miller A.N."/>
            <person name="Grigoriev I.V."/>
            <person name="Debuchy R."/>
            <person name="Gladieux P."/>
            <person name="Hiltunen Thoren M."/>
            <person name="Johannesson H."/>
        </authorList>
    </citation>
    <scope>NUCLEOTIDE SEQUENCE</scope>
    <source>
        <strain evidence="2">CBS 757.83</strain>
    </source>
</reference>
<feature type="region of interest" description="Disordered" evidence="1">
    <location>
        <begin position="60"/>
        <end position="150"/>
    </location>
</feature>
<feature type="region of interest" description="Disordered" evidence="1">
    <location>
        <begin position="164"/>
        <end position="187"/>
    </location>
</feature>
<comment type="caution">
    <text evidence="2">The sequence shown here is derived from an EMBL/GenBank/DDBJ whole genome shotgun (WGS) entry which is preliminary data.</text>
</comment>
<gene>
    <name evidence="2" type="ORF">N658DRAFT_491172</name>
</gene>
<evidence type="ECO:0000313" key="3">
    <source>
        <dbReference type="Proteomes" id="UP001305647"/>
    </source>
</evidence>
<dbReference type="AlphaFoldDB" id="A0AAN6QAB8"/>